<proteinExistence type="predicted"/>
<evidence type="ECO:0000313" key="2">
    <source>
        <dbReference type="Proteomes" id="UP000217199"/>
    </source>
</evidence>
<evidence type="ECO:0000313" key="1">
    <source>
        <dbReference type="EMBL" id="PAV15023.1"/>
    </source>
</evidence>
<gene>
    <name evidence="1" type="ORF">PNOK_0957600</name>
</gene>
<reference evidence="1 2" key="1">
    <citation type="journal article" date="2017" name="Mol. Ecol.">
        <title>Comparative and population genomic landscape of Phellinus noxius: A hypervariable fungus causing root rot in trees.</title>
        <authorList>
            <person name="Chung C.L."/>
            <person name="Lee T.J."/>
            <person name="Akiba M."/>
            <person name="Lee H.H."/>
            <person name="Kuo T.H."/>
            <person name="Liu D."/>
            <person name="Ke H.M."/>
            <person name="Yokoi T."/>
            <person name="Roa M.B."/>
            <person name="Lu M.J."/>
            <person name="Chang Y.Y."/>
            <person name="Ann P.J."/>
            <person name="Tsai J.N."/>
            <person name="Chen C.Y."/>
            <person name="Tzean S.S."/>
            <person name="Ota Y."/>
            <person name="Hattori T."/>
            <person name="Sahashi N."/>
            <person name="Liou R.F."/>
            <person name="Kikuchi T."/>
            <person name="Tsai I.J."/>
        </authorList>
    </citation>
    <scope>NUCLEOTIDE SEQUENCE [LARGE SCALE GENOMIC DNA]</scope>
    <source>
        <strain evidence="1 2">FFPRI411160</strain>
    </source>
</reference>
<dbReference type="InParanoid" id="A0A286U631"/>
<organism evidence="1 2">
    <name type="scientific">Pyrrhoderma noxium</name>
    <dbReference type="NCBI Taxonomy" id="2282107"/>
    <lineage>
        <taxon>Eukaryota</taxon>
        <taxon>Fungi</taxon>
        <taxon>Dikarya</taxon>
        <taxon>Basidiomycota</taxon>
        <taxon>Agaricomycotina</taxon>
        <taxon>Agaricomycetes</taxon>
        <taxon>Hymenochaetales</taxon>
        <taxon>Hymenochaetaceae</taxon>
        <taxon>Pyrrhoderma</taxon>
    </lineage>
</organism>
<sequence>MLKTFYVSEMKKYTEGKFRLQTKLRAATSGKPRKWILRKRLHANIWHNLMSYLKRDISFALTSPTLVLESSSSYWDVRKSISHSYSQPTRR</sequence>
<name>A0A286U631_9AGAM</name>
<protein>
    <submittedName>
        <fullName evidence="1">Uncharacterized protein</fullName>
    </submittedName>
</protein>
<keyword evidence="2" id="KW-1185">Reference proteome</keyword>
<dbReference type="Proteomes" id="UP000217199">
    <property type="component" value="Unassembled WGS sequence"/>
</dbReference>
<accession>A0A286U631</accession>
<dbReference type="EMBL" id="NBII01000011">
    <property type="protein sequence ID" value="PAV15023.1"/>
    <property type="molecule type" value="Genomic_DNA"/>
</dbReference>
<comment type="caution">
    <text evidence="1">The sequence shown here is derived from an EMBL/GenBank/DDBJ whole genome shotgun (WGS) entry which is preliminary data.</text>
</comment>
<dbReference type="AlphaFoldDB" id="A0A286U631"/>